<dbReference type="EMBL" id="KZ824971">
    <property type="protein sequence ID" value="RAH67836.1"/>
    <property type="molecule type" value="Genomic_DNA"/>
</dbReference>
<dbReference type="Proteomes" id="UP000249661">
    <property type="component" value="Unassembled WGS sequence"/>
</dbReference>
<name>A0ACD1H340_9EURO</name>
<organism evidence="1 2">
    <name type="scientific">Aspergillus aculeatinus CBS 121060</name>
    <dbReference type="NCBI Taxonomy" id="1448322"/>
    <lineage>
        <taxon>Eukaryota</taxon>
        <taxon>Fungi</taxon>
        <taxon>Dikarya</taxon>
        <taxon>Ascomycota</taxon>
        <taxon>Pezizomycotina</taxon>
        <taxon>Eurotiomycetes</taxon>
        <taxon>Eurotiomycetidae</taxon>
        <taxon>Eurotiales</taxon>
        <taxon>Aspergillaceae</taxon>
        <taxon>Aspergillus</taxon>
        <taxon>Aspergillus subgen. Circumdati</taxon>
    </lineage>
</organism>
<protein>
    <submittedName>
        <fullName evidence="1">Uncharacterized protein</fullName>
    </submittedName>
</protein>
<evidence type="ECO:0000313" key="1">
    <source>
        <dbReference type="EMBL" id="RAH67836.1"/>
    </source>
</evidence>
<evidence type="ECO:0000313" key="2">
    <source>
        <dbReference type="Proteomes" id="UP000249661"/>
    </source>
</evidence>
<gene>
    <name evidence="1" type="ORF">BO66DRAFT_140199</name>
</gene>
<proteinExistence type="predicted"/>
<sequence length="60" mass="6896">MYLLRPRGISTLNEDKLLAIPHCISNLIYDRCWLGGKYSCIYISKLAIPNRFFASAIHKP</sequence>
<reference evidence="1" key="1">
    <citation type="submission" date="2018-02" db="EMBL/GenBank/DDBJ databases">
        <title>The genomes of Aspergillus section Nigri reveals drivers in fungal speciation.</title>
        <authorList>
            <consortium name="DOE Joint Genome Institute"/>
            <person name="Vesth T.C."/>
            <person name="Nybo J."/>
            <person name="Theobald S."/>
            <person name="Brandl J."/>
            <person name="Frisvad J.C."/>
            <person name="Nielsen K.F."/>
            <person name="Lyhne E.K."/>
            <person name="Kogle M.E."/>
            <person name="Kuo A."/>
            <person name="Riley R."/>
            <person name="Clum A."/>
            <person name="Nolan M."/>
            <person name="Lipzen A."/>
            <person name="Salamov A."/>
            <person name="Henrissat B."/>
            <person name="Wiebenga A."/>
            <person name="De vries R.P."/>
            <person name="Grigoriev I.V."/>
            <person name="Mortensen U.H."/>
            <person name="Andersen M.R."/>
            <person name="Baker S.E."/>
        </authorList>
    </citation>
    <scope>NUCLEOTIDE SEQUENCE</scope>
    <source>
        <strain evidence="1">CBS 121060</strain>
    </source>
</reference>
<accession>A0ACD1H340</accession>
<keyword evidence="2" id="KW-1185">Reference proteome</keyword>